<comment type="caution">
    <text evidence="2">The sequence shown here is derived from an EMBL/GenBank/DDBJ whole genome shotgun (WGS) entry which is preliminary data.</text>
</comment>
<dbReference type="RefSeq" id="WP_203005911.1">
    <property type="nucleotide sequence ID" value="NZ_JADWYU010000225.1"/>
</dbReference>
<evidence type="ECO:0008006" key="4">
    <source>
        <dbReference type="Google" id="ProtNLM"/>
    </source>
</evidence>
<name>A0A937ULZ3_9ACTN</name>
<evidence type="ECO:0000256" key="1">
    <source>
        <dbReference type="SAM" id="MobiDB-lite"/>
    </source>
</evidence>
<protein>
    <recommendedName>
        <fullName evidence="4">Right handed beta helix domain-containing protein</fullName>
    </recommendedName>
</protein>
<accession>A0A937ULZ3</accession>
<proteinExistence type="predicted"/>
<dbReference type="InterPro" id="IPR011050">
    <property type="entry name" value="Pectin_lyase_fold/virulence"/>
</dbReference>
<dbReference type="InterPro" id="IPR045392">
    <property type="entry name" value="DUF6519"/>
</dbReference>
<evidence type="ECO:0000313" key="2">
    <source>
        <dbReference type="EMBL" id="MBL7626533.1"/>
    </source>
</evidence>
<gene>
    <name evidence="2" type="ORF">I7412_04970</name>
</gene>
<feature type="compositionally biased region" description="Pro residues" evidence="1">
    <location>
        <begin position="255"/>
        <end position="264"/>
    </location>
</feature>
<dbReference type="AlphaFoldDB" id="A0A937ULZ3"/>
<organism evidence="2 3">
    <name type="scientific">Frankia nepalensis</name>
    <dbReference type="NCBI Taxonomy" id="1836974"/>
    <lineage>
        <taxon>Bacteria</taxon>
        <taxon>Bacillati</taxon>
        <taxon>Actinomycetota</taxon>
        <taxon>Actinomycetes</taxon>
        <taxon>Frankiales</taxon>
        <taxon>Frankiaceae</taxon>
        <taxon>Frankia</taxon>
    </lineage>
</organism>
<keyword evidence="3" id="KW-1185">Reference proteome</keyword>
<sequence length="1009" mass="104683">MKADISAHTFRPDARFAAVVVGQGQVLLDSALNEQEEIARARLDATAADVIGPAGVPKGTGGFEVTVAPDGRDLLISPGRLYVDGILCVNEPPAVPATVGTLPLGIAVLLPTSLTVLRPHVAAPGGVPFAAGQWVDVTAGGGAAARSQVVGVQDGQLLLFPPLPAAPVEGGRVEVRPVTSLRHQSDRPAFDPFDPATPDRLTPGAWRVEVDAWHRHVTAVEDPSIQEAALGDAESPSRLKAVWQLRLEAAGPAGASPPPGPATPPGRLAASTVGSTAADEAGVLPDEAGYRGLENQLYRVEVHSATATDLVLKWQRDNASTVTRVESLGKVLGLADLGRDDERGFATAPYVEVTDDTLELEGRPSDLLKVVDADPTLRTVTLAAAPTLAQPGRRPRARRWDGRIAVDLESPASAAPVTLERGLHVTLLPGALRPGDYWLVPARAAHGARGGTIGWPTDDAGAPLAQPPLGITHHRATLAFVDADASRFVGGAAGTRDQRAAFPPLTAITAADVSTTPGSGGLGGVTNVQQALDVLAVGGHGLCTVIATPGPGWERVFDAVPAGASARIGFPVGQYPTAGPVLVAGRGHLVLVGAGHGAAVVAAARAALVFDTCASVRVESLSVISTGTSPADRGLAGALTFQGCGDVSVSRCLLGTAPRPGREAACLRVAGGGRLRVEDSTFEVGDRQVGLLATDVEEAVVTGNRLTVSGRAGGGARVQETTAQERILLRRLLVYNLSKVTFANPVRHPVRIGATPMSFATVVALRPAWSAVLRPSYSHMRDFRRDLDRVLRGVFAGRLVAGAEPIVEYIEKRVLARQVPVMAQGIVVTPRADGANARRRTDARIASNVIEPAIQGVHVGGSMSGPRATSLVQAGRVAVTDNKIHVVVPPEGAGARHGIFVGSADRLRVTSNDISCAIAADFSPVPTNGIRVFGFSGSAMTVRDNVTESFPEGLGVNLLPSDFPPPPGTHRMWAVEDNLFLGAKAPASVTAPYQTLVKFRGNRPGPPDN</sequence>
<dbReference type="Pfam" id="PF20129">
    <property type="entry name" value="DUF6519"/>
    <property type="match status" value="3"/>
</dbReference>
<dbReference type="EMBL" id="JAEACQ010000140">
    <property type="protein sequence ID" value="MBL7626533.1"/>
    <property type="molecule type" value="Genomic_DNA"/>
</dbReference>
<reference evidence="2" key="1">
    <citation type="submission" date="2020-12" db="EMBL/GenBank/DDBJ databases">
        <title>Genomic characterization of non-nitrogen-fixing Frankia strains.</title>
        <authorList>
            <person name="Carlos-Shanley C."/>
            <person name="Guerra T."/>
            <person name="Hahn D."/>
        </authorList>
    </citation>
    <scope>NUCLEOTIDE SEQUENCE</scope>
    <source>
        <strain evidence="2">CN6</strain>
    </source>
</reference>
<evidence type="ECO:0000313" key="3">
    <source>
        <dbReference type="Proteomes" id="UP000604475"/>
    </source>
</evidence>
<feature type="region of interest" description="Disordered" evidence="1">
    <location>
        <begin position="250"/>
        <end position="274"/>
    </location>
</feature>
<dbReference type="Proteomes" id="UP000604475">
    <property type="component" value="Unassembled WGS sequence"/>
</dbReference>
<dbReference type="SUPFAM" id="SSF51126">
    <property type="entry name" value="Pectin lyase-like"/>
    <property type="match status" value="1"/>
</dbReference>